<keyword evidence="4" id="KW-1185">Reference proteome</keyword>
<keyword evidence="2" id="KW-0472">Membrane</keyword>
<keyword evidence="2" id="KW-0812">Transmembrane</keyword>
<dbReference type="EMBL" id="CCYD01000112">
    <property type="protein sequence ID" value="CEG36162.1"/>
    <property type="molecule type" value="Genomic_DNA"/>
</dbReference>
<feature type="transmembrane region" description="Helical" evidence="2">
    <location>
        <begin position="420"/>
        <end position="442"/>
    </location>
</feature>
<dbReference type="RefSeq" id="XP_024572531.1">
    <property type="nucleotide sequence ID" value="XM_024716756.1"/>
</dbReference>
<feature type="region of interest" description="Disordered" evidence="1">
    <location>
        <begin position="625"/>
        <end position="648"/>
    </location>
</feature>
<dbReference type="OMA" id="GQFTMFG"/>
<dbReference type="OrthoDB" id="161874at2759"/>
<sequence length="648" mass="70370">MGTVVNDLGCVGGELTVYGLVVMNVSPNSLPLHLLFNIMVTYKMDGRTTYCYYISQKYSEEQVVKDNVLISKEGSACPVTIRVDIADKLEKNTLIPLRYTATLDRSSADPDFRFPEPIVRVPVPDYLIASTNQTSGENTYDVAVANVVMCDWRSCDIFPKVSESSTVYSSRDNPNSFTDNVVVFGSEELVIPKDGKYTGYVHIVVSVGDNARADFVTFFPVQIGDVAGTTPGSINTDGTTTYCWTSPDVSVFDPSVSGDLTIRTGEYCPGTMSMSLSSTDVMVGDTIDIAWKLDMSDSSTDDPTVIAEVSTIDAIRNPRTDVYSVVPVSVFSGCQRNLARANCSTYTGDESTTFSIAEYDDMNLTSRAVGYSTRYTFGNSGQYTMFGRVAMVTVDGERLDMAIYSSVTASVQGGSSGSYLFLYVGIGIGAVILLAGLLFCYMKKRNNHVSTKEIPFRQPMRGLQRSSDHTLASSNYLSHKTPATLQGLDLSDTGNTGPSYLVVNAADSSIFDRTINADTAALAQSMESGGSFSLNPYDRASFTDLGADVAGSRQSDTSKFSFQSGYDDETDWEFDTRQIQGNDRGSNFSDFPSNQGTSMPAAATFDVNRGTNMPILEEDFLDEPRNVTNNQQPSNGPRSTTSSGWTIN</sequence>
<feature type="compositionally biased region" description="Polar residues" evidence="1">
    <location>
        <begin position="626"/>
        <end position="648"/>
    </location>
</feature>
<organism evidence="3 4">
    <name type="scientific">Plasmopara halstedii</name>
    <name type="common">Downy mildew of sunflower</name>
    <dbReference type="NCBI Taxonomy" id="4781"/>
    <lineage>
        <taxon>Eukaryota</taxon>
        <taxon>Sar</taxon>
        <taxon>Stramenopiles</taxon>
        <taxon>Oomycota</taxon>
        <taxon>Peronosporomycetes</taxon>
        <taxon>Peronosporales</taxon>
        <taxon>Peronosporaceae</taxon>
        <taxon>Plasmopara</taxon>
    </lineage>
</organism>
<evidence type="ECO:0000313" key="4">
    <source>
        <dbReference type="Proteomes" id="UP000054928"/>
    </source>
</evidence>
<reference evidence="4" key="1">
    <citation type="submission" date="2014-09" db="EMBL/GenBank/DDBJ databases">
        <authorList>
            <person name="Sharma Rahul"/>
            <person name="Thines Marco"/>
        </authorList>
    </citation>
    <scope>NUCLEOTIDE SEQUENCE [LARGE SCALE GENOMIC DNA]</scope>
</reference>
<dbReference type="GeneID" id="36395542"/>
<dbReference type="AlphaFoldDB" id="A0A0P1A6W2"/>
<dbReference type="Proteomes" id="UP000054928">
    <property type="component" value="Unassembled WGS sequence"/>
</dbReference>
<evidence type="ECO:0000256" key="1">
    <source>
        <dbReference type="SAM" id="MobiDB-lite"/>
    </source>
</evidence>
<accession>A0A0P1A6W2</accession>
<name>A0A0P1A6W2_PLAHL</name>
<evidence type="ECO:0000313" key="3">
    <source>
        <dbReference type="EMBL" id="CEG36162.1"/>
    </source>
</evidence>
<keyword evidence="2" id="KW-1133">Transmembrane helix</keyword>
<proteinExistence type="predicted"/>
<evidence type="ECO:0000256" key="2">
    <source>
        <dbReference type="SAM" id="Phobius"/>
    </source>
</evidence>
<protein>
    <submittedName>
        <fullName evidence="3">Uncharacterized protein</fullName>
    </submittedName>
</protein>